<protein>
    <submittedName>
        <fullName evidence="2">Uncharacterized protein</fullName>
    </submittedName>
</protein>
<dbReference type="AlphaFoldDB" id="A0AAD4R487"/>
<sequence>MVHFNVFHMSLLLCAITSVVAASDLCSGENESKDSVAAVSNAFLGKVKQLASLNTGKERFTSLSNDFPSLFDSSRAFSVALCNSLANIAEKNETLAELCNFTSVLVKQMEDDYKKTPRIGKQPDIDGETFIFF</sequence>
<evidence type="ECO:0000313" key="3">
    <source>
        <dbReference type="Proteomes" id="UP001201812"/>
    </source>
</evidence>
<evidence type="ECO:0000313" key="2">
    <source>
        <dbReference type="EMBL" id="KAI1708463.1"/>
    </source>
</evidence>
<gene>
    <name evidence="2" type="ORF">DdX_11847</name>
</gene>
<keyword evidence="3" id="KW-1185">Reference proteome</keyword>
<organism evidence="2 3">
    <name type="scientific">Ditylenchus destructor</name>
    <dbReference type="NCBI Taxonomy" id="166010"/>
    <lineage>
        <taxon>Eukaryota</taxon>
        <taxon>Metazoa</taxon>
        <taxon>Ecdysozoa</taxon>
        <taxon>Nematoda</taxon>
        <taxon>Chromadorea</taxon>
        <taxon>Rhabditida</taxon>
        <taxon>Tylenchina</taxon>
        <taxon>Tylenchomorpha</taxon>
        <taxon>Sphaerularioidea</taxon>
        <taxon>Anguinidae</taxon>
        <taxon>Anguininae</taxon>
        <taxon>Ditylenchus</taxon>
    </lineage>
</organism>
<proteinExistence type="predicted"/>
<reference evidence="2" key="1">
    <citation type="submission" date="2022-01" db="EMBL/GenBank/DDBJ databases">
        <title>Genome Sequence Resource for Two Populations of Ditylenchus destructor, the Migratory Endoparasitic Phytonematode.</title>
        <authorList>
            <person name="Zhang H."/>
            <person name="Lin R."/>
            <person name="Xie B."/>
        </authorList>
    </citation>
    <scope>NUCLEOTIDE SEQUENCE</scope>
    <source>
        <strain evidence="2">BazhouSP</strain>
    </source>
</reference>
<name>A0AAD4R487_9BILA</name>
<comment type="caution">
    <text evidence="2">The sequence shown here is derived from an EMBL/GenBank/DDBJ whole genome shotgun (WGS) entry which is preliminary data.</text>
</comment>
<feature type="chain" id="PRO_5042177718" evidence="1">
    <location>
        <begin position="22"/>
        <end position="133"/>
    </location>
</feature>
<evidence type="ECO:0000256" key="1">
    <source>
        <dbReference type="SAM" id="SignalP"/>
    </source>
</evidence>
<dbReference type="EMBL" id="JAKKPZ010000035">
    <property type="protein sequence ID" value="KAI1708463.1"/>
    <property type="molecule type" value="Genomic_DNA"/>
</dbReference>
<keyword evidence="1" id="KW-0732">Signal</keyword>
<accession>A0AAD4R487</accession>
<dbReference type="Proteomes" id="UP001201812">
    <property type="component" value="Unassembled WGS sequence"/>
</dbReference>
<feature type="signal peptide" evidence="1">
    <location>
        <begin position="1"/>
        <end position="21"/>
    </location>
</feature>